<feature type="transmembrane region" description="Helical" evidence="1">
    <location>
        <begin position="50"/>
        <end position="67"/>
    </location>
</feature>
<keyword evidence="1" id="KW-1133">Transmembrane helix</keyword>
<dbReference type="Pfam" id="PF11694">
    <property type="entry name" value="DUF3290"/>
    <property type="match status" value="1"/>
</dbReference>
<comment type="caution">
    <text evidence="2">The sequence shown here is derived from an EMBL/GenBank/DDBJ whole genome shotgun (WGS) entry which is preliminary data.</text>
</comment>
<dbReference type="RefSeq" id="WP_069329390.1">
    <property type="nucleotide sequence ID" value="NZ_MDER01000086.1"/>
</dbReference>
<gene>
    <name evidence="2" type="ORF">PTI45_04058</name>
</gene>
<accession>A0A1E3KXE4</accession>
<sequence length="148" mass="17508">MDFYTIAYLENQSTFNVYLKYIFIFVALILLLILFSLYMRKRIETKYRDLSIILLLVIVFLIGVQYSDYTQDQSTYSKYSQMVQFVHQLAKDQQLDETQISVNSTTLVDEVIIKTPTQYYTAHFNDDMSAYTLETVYLVNPDIRVNDQ</sequence>
<evidence type="ECO:0000313" key="2">
    <source>
        <dbReference type="EMBL" id="ODP26218.1"/>
    </source>
</evidence>
<dbReference type="AlphaFoldDB" id="A0A1E3KXE4"/>
<dbReference type="Proteomes" id="UP000094578">
    <property type="component" value="Unassembled WGS sequence"/>
</dbReference>
<evidence type="ECO:0000256" key="1">
    <source>
        <dbReference type="SAM" id="Phobius"/>
    </source>
</evidence>
<dbReference type="EMBL" id="MDER01000086">
    <property type="protein sequence ID" value="ODP26218.1"/>
    <property type="molecule type" value="Genomic_DNA"/>
</dbReference>
<name>A0A1E3KXE4_9BACL</name>
<keyword evidence="1" id="KW-0812">Transmembrane</keyword>
<reference evidence="2 3" key="1">
    <citation type="submission" date="2016-08" db="EMBL/GenBank/DDBJ databases">
        <title>Genome sequencing of Paenibacillus sp. TI45-13ar, isolated from Korean traditional nuruk.</title>
        <authorList>
            <person name="Kim S.-J."/>
        </authorList>
    </citation>
    <scope>NUCLEOTIDE SEQUENCE [LARGE SCALE GENOMIC DNA]</scope>
    <source>
        <strain evidence="2 3">TI45-13ar</strain>
    </source>
</reference>
<evidence type="ECO:0008006" key="4">
    <source>
        <dbReference type="Google" id="ProtNLM"/>
    </source>
</evidence>
<organism evidence="2 3">
    <name type="scientific">Paenibacillus nuruki</name>
    <dbReference type="NCBI Taxonomy" id="1886670"/>
    <lineage>
        <taxon>Bacteria</taxon>
        <taxon>Bacillati</taxon>
        <taxon>Bacillota</taxon>
        <taxon>Bacilli</taxon>
        <taxon>Bacillales</taxon>
        <taxon>Paenibacillaceae</taxon>
        <taxon>Paenibacillus</taxon>
    </lineage>
</organism>
<dbReference type="InterPro" id="IPR021707">
    <property type="entry name" value="DUF3290"/>
</dbReference>
<feature type="transmembrane region" description="Helical" evidence="1">
    <location>
        <begin position="18"/>
        <end position="38"/>
    </location>
</feature>
<keyword evidence="3" id="KW-1185">Reference proteome</keyword>
<keyword evidence="1" id="KW-0472">Membrane</keyword>
<dbReference type="PATRIC" id="fig|1886670.3.peg.4087"/>
<protein>
    <recommendedName>
        <fullName evidence="4">DUF3290 domain-containing protein</fullName>
    </recommendedName>
</protein>
<evidence type="ECO:0000313" key="3">
    <source>
        <dbReference type="Proteomes" id="UP000094578"/>
    </source>
</evidence>
<proteinExistence type="predicted"/>
<dbReference type="STRING" id="1886670.PTI45_04058"/>